<dbReference type="Proteomes" id="UP000612055">
    <property type="component" value="Unassembled WGS sequence"/>
</dbReference>
<feature type="region of interest" description="Disordered" evidence="1">
    <location>
        <begin position="273"/>
        <end position="294"/>
    </location>
</feature>
<organism evidence="2 3">
    <name type="scientific">Edaphochlamys debaryana</name>
    <dbReference type="NCBI Taxonomy" id="47281"/>
    <lineage>
        <taxon>Eukaryota</taxon>
        <taxon>Viridiplantae</taxon>
        <taxon>Chlorophyta</taxon>
        <taxon>core chlorophytes</taxon>
        <taxon>Chlorophyceae</taxon>
        <taxon>CS clade</taxon>
        <taxon>Chlamydomonadales</taxon>
        <taxon>Chlamydomonadales incertae sedis</taxon>
        <taxon>Edaphochlamys</taxon>
    </lineage>
</organism>
<feature type="compositionally biased region" description="Gly residues" evidence="1">
    <location>
        <begin position="167"/>
        <end position="181"/>
    </location>
</feature>
<gene>
    <name evidence="2" type="ORF">HYH03_014802</name>
</gene>
<evidence type="ECO:0000313" key="2">
    <source>
        <dbReference type="EMBL" id="KAG2486500.1"/>
    </source>
</evidence>
<evidence type="ECO:0000313" key="3">
    <source>
        <dbReference type="Proteomes" id="UP000612055"/>
    </source>
</evidence>
<protein>
    <submittedName>
        <fullName evidence="2">Uncharacterized protein</fullName>
    </submittedName>
</protein>
<comment type="caution">
    <text evidence="2">The sequence shown here is derived from an EMBL/GenBank/DDBJ whole genome shotgun (WGS) entry which is preliminary data.</text>
</comment>
<keyword evidence="3" id="KW-1185">Reference proteome</keyword>
<feature type="region of interest" description="Disordered" evidence="1">
    <location>
        <begin position="141"/>
        <end position="183"/>
    </location>
</feature>
<dbReference type="AlphaFoldDB" id="A0A835XT94"/>
<evidence type="ECO:0000256" key="1">
    <source>
        <dbReference type="SAM" id="MobiDB-lite"/>
    </source>
</evidence>
<accession>A0A835XT94</accession>
<feature type="compositionally biased region" description="Pro residues" evidence="1">
    <location>
        <begin position="145"/>
        <end position="164"/>
    </location>
</feature>
<sequence>MIIDATCGRAKAQLGVCLTRFKAGAPALRYGLGSGVYDVDPEGKLKEAVHWMAWSEKAAAQARTFVEQVDDTEVICNRVKEALRAVKKAKASTEADMAACLKTLRDALESMSAAACASPDRRAALAVGKVVRPLERLSNHAPLVPAAPEPPPQPPQLQPEPQPPRIGGSGSASGAAGGGTPSKGKKYVSFKAYEKQVGSPAPSSLPGADFRMKQLCTWPEPVPGDAVRQGGKEVEDMESLADEVERISQSLADRAENEVTEEQVAAAARALSAAAAEGSAAAAPVPTGGPAAAQAPPLQGFWAKLAQEQEPDAAVAGQGAAMQH</sequence>
<reference evidence="2" key="1">
    <citation type="journal article" date="2020" name="bioRxiv">
        <title>Comparative genomics of Chlamydomonas.</title>
        <authorList>
            <person name="Craig R.J."/>
            <person name="Hasan A.R."/>
            <person name="Ness R.W."/>
            <person name="Keightley P.D."/>
        </authorList>
    </citation>
    <scope>NUCLEOTIDE SEQUENCE</scope>
    <source>
        <strain evidence="2">CCAP 11/70</strain>
    </source>
</reference>
<name>A0A835XT94_9CHLO</name>
<dbReference type="EMBL" id="JAEHOE010000111">
    <property type="protein sequence ID" value="KAG2486500.1"/>
    <property type="molecule type" value="Genomic_DNA"/>
</dbReference>
<proteinExistence type="predicted"/>